<dbReference type="SUPFAM" id="SSF56281">
    <property type="entry name" value="Metallo-hydrolase/oxidoreductase"/>
    <property type="match status" value="1"/>
</dbReference>
<evidence type="ECO:0000259" key="1">
    <source>
        <dbReference type="Pfam" id="PF00753"/>
    </source>
</evidence>
<dbReference type="InterPro" id="IPR001279">
    <property type="entry name" value="Metallo-B-lactamas"/>
</dbReference>
<evidence type="ECO:0000313" key="2">
    <source>
        <dbReference type="EMBL" id="MCY8122676.1"/>
    </source>
</evidence>
<dbReference type="AlphaFoldDB" id="A0A9Q4DUF0"/>
<dbReference type="EMBL" id="JALANJ010000040">
    <property type="protein sequence ID" value="MCY8122676.1"/>
    <property type="molecule type" value="Genomic_DNA"/>
</dbReference>
<feature type="domain" description="Metallo-beta-lactamase" evidence="1">
    <location>
        <begin position="8"/>
        <end position="48"/>
    </location>
</feature>
<dbReference type="Proteomes" id="UP001070352">
    <property type="component" value="Unassembled WGS sequence"/>
</dbReference>
<proteinExistence type="predicted"/>
<dbReference type="Pfam" id="PF00753">
    <property type="entry name" value="Lactamase_B"/>
    <property type="match status" value="1"/>
</dbReference>
<dbReference type="RefSeq" id="WP_003226539.1">
    <property type="nucleotide sequence ID" value="NZ_CBCRWV010000007.1"/>
</dbReference>
<sequence>MSGAYVCGESTILIDAGMPGHFKAIRQNMEANGRPLAVILTHQDVDQVSEMLSDAGHRLKFKLKTDISRRTEEAAVSLLNENKVYDTLENRQF</sequence>
<comment type="caution">
    <text evidence="2">The sequence shown here is derived from an EMBL/GenBank/DDBJ whole genome shotgun (WGS) entry which is preliminary data.</text>
</comment>
<reference evidence="2" key="1">
    <citation type="submission" date="2022-02" db="EMBL/GenBank/DDBJ databases">
        <title>Crop Bioprotection Bacillus Genome Sequencing.</title>
        <authorList>
            <person name="Dunlap C."/>
        </authorList>
    </citation>
    <scope>NUCLEOTIDE SEQUENCE</scope>
    <source>
        <strain evidence="2">M18B4</strain>
    </source>
</reference>
<dbReference type="InterPro" id="IPR036866">
    <property type="entry name" value="RibonucZ/Hydroxyglut_hydro"/>
</dbReference>
<evidence type="ECO:0000313" key="3">
    <source>
        <dbReference type="Proteomes" id="UP001070352"/>
    </source>
</evidence>
<protein>
    <recommendedName>
        <fullName evidence="1">Metallo-beta-lactamase domain-containing protein</fullName>
    </recommendedName>
</protein>
<gene>
    <name evidence="2" type="ORF">MOC45_19145</name>
</gene>
<dbReference type="Gene3D" id="3.60.15.10">
    <property type="entry name" value="Ribonuclease Z/Hydroxyacylglutathione hydrolase-like"/>
    <property type="match status" value="1"/>
</dbReference>
<organism evidence="2 3">
    <name type="scientific">Bacillus spizizenii</name>
    <name type="common">Bacillus subtilis subsp. spizizenii</name>
    <dbReference type="NCBI Taxonomy" id="96241"/>
    <lineage>
        <taxon>Bacteria</taxon>
        <taxon>Bacillati</taxon>
        <taxon>Bacillota</taxon>
        <taxon>Bacilli</taxon>
        <taxon>Bacillales</taxon>
        <taxon>Bacillaceae</taxon>
        <taxon>Bacillus</taxon>
    </lineage>
</organism>
<name>A0A9Q4DUF0_BACSC</name>
<accession>A0A9Q4DUF0</accession>